<dbReference type="InterPro" id="IPR036259">
    <property type="entry name" value="MFS_trans_sf"/>
</dbReference>
<dbReference type="PANTHER" id="PTHR11360">
    <property type="entry name" value="MONOCARBOXYLATE TRANSPORTER"/>
    <property type="match status" value="1"/>
</dbReference>
<dbReference type="PANTHER" id="PTHR11360:SF252">
    <property type="entry name" value="MAJOR FACILITATOR SUPERFAMILY (MFS) PROFILE DOMAIN-CONTAINING PROTEIN-RELATED"/>
    <property type="match status" value="1"/>
</dbReference>
<proteinExistence type="predicted"/>
<feature type="transmembrane region" description="Helical" evidence="2">
    <location>
        <begin position="161"/>
        <end position="183"/>
    </location>
</feature>
<feature type="region of interest" description="Disordered" evidence="1">
    <location>
        <begin position="1"/>
        <end position="24"/>
    </location>
</feature>
<dbReference type="EMBL" id="JABBWD010000077">
    <property type="protein sequence ID" value="KAG1768756.1"/>
    <property type="molecule type" value="Genomic_DNA"/>
</dbReference>
<keyword evidence="2" id="KW-1133">Transmembrane helix</keyword>
<name>A0A9P6ZJB7_9AGAM</name>
<dbReference type="InterPro" id="IPR050327">
    <property type="entry name" value="Proton-linked_MCT"/>
</dbReference>
<dbReference type="AlphaFoldDB" id="A0A9P6ZJB7"/>
<organism evidence="3 4">
    <name type="scientific">Suillus placidus</name>
    <dbReference type="NCBI Taxonomy" id="48579"/>
    <lineage>
        <taxon>Eukaryota</taxon>
        <taxon>Fungi</taxon>
        <taxon>Dikarya</taxon>
        <taxon>Basidiomycota</taxon>
        <taxon>Agaricomycotina</taxon>
        <taxon>Agaricomycetes</taxon>
        <taxon>Agaricomycetidae</taxon>
        <taxon>Boletales</taxon>
        <taxon>Suillineae</taxon>
        <taxon>Suillaceae</taxon>
        <taxon>Suillus</taxon>
    </lineage>
</organism>
<dbReference type="Proteomes" id="UP000714275">
    <property type="component" value="Unassembled WGS sequence"/>
</dbReference>
<gene>
    <name evidence="3" type="ORF">EV702DRAFT_1282304</name>
</gene>
<comment type="caution">
    <text evidence="3">The sequence shown here is derived from an EMBL/GenBank/DDBJ whole genome shotgun (WGS) entry which is preliminary data.</text>
</comment>
<feature type="transmembrane region" description="Helical" evidence="2">
    <location>
        <begin position="103"/>
        <end position="123"/>
    </location>
</feature>
<accession>A0A9P6ZJB7</accession>
<keyword evidence="4" id="KW-1185">Reference proteome</keyword>
<sequence length="224" mass="24960">MSSESELRPVHTEETALQDDKERPEILEVCQVTKDWDPPSNPDEFPEGSLAGWTTAFGSFLLQFCGFGYTASFGVYQGIAANVSEHEPDFYTQHYLTNETSSAISWIGSTSAFLLMTVGLVSGSLHDRGYFYHLMIAGSCLQSFSLWMLSLSKPDQYYQIFFSQGLVLGIALGLMYIPSVAVISHHFRRRRALVMTFIATGSALSTHKVPPPDVMNFVVDIHQQ</sequence>
<reference evidence="3" key="1">
    <citation type="journal article" date="2020" name="New Phytol.">
        <title>Comparative genomics reveals dynamic genome evolution in host specialist ectomycorrhizal fungi.</title>
        <authorList>
            <person name="Lofgren L.A."/>
            <person name="Nguyen N.H."/>
            <person name="Vilgalys R."/>
            <person name="Ruytinx J."/>
            <person name="Liao H.L."/>
            <person name="Branco S."/>
            <person name="Kuo A."/>
            <person name="LaButti K."/>
            <person name="Lipzen A."/>
            <person name="Andreopoulos W."/>
            <person name="Pangilinan J."/>
            <person name="Riley R."/>
            <person name="Hundley H."/>
            <person name="Na H."/>
            <person name="Barry K."/>
            <person name="Grigoriev I.V."/>
            <person name="Stajich J.E."/>
            <person name="Kennedy P.G."/>
        </authorList>
    </citation>
    <scope>NUCLEOTIDE SEQUENCE</scope>
    <source>
        <strain evidence="3">DOB743</strain>
    </source>
</reference>
<keyword evidence="2" id="KW-0812">Transmembrane</keyword>
<evidence type="ECO:0000256" key="1">
    <source>
        <dbReference type="SAM" id="MobiDB-lite"/>
    </source>
</evidence>
<dbReference type="OrthoDB" id="2690879at2759"/>
<protein>
    <submittedName>
        <fullName evidence="3">Mycorrhiza-upregulated monocarboxylate permease</fullName>
    </submittedName>
</protein>
<keyword evidence="2" id="KW-0472">Membrane</keyword>
<evidence type="ECO:0000313" key="3">
    <source>
        <dbReference type="EMBL" id="KAG1768756.1"/>
    </source>
</evidence>
<feature type="transmembrane region" description="Helical" evidence="2">
    <location>
        <begin position="130"/>
        <end position="149"/>
    </location>
</feature>
<dbReference type="Gene3D" id="1.20.1250.20">
    <property type="entry name" value="MFS general substrate transporter like domains"/>
    <property type="match status" value="1"/>
</dbReference>
<evidence type="ECO:0000256" key="2">
    <source>
        <dbReference type="SAM" id="Phobius"/>
    </source>
</evidence>
<dbReference type="SUPFAM" id="SSF103473">
    <property type="entry name" value="MFS general substrate transporter"/>
    <property type="match status" value="1"/>
</dbReference>
<evidence type="ECO:0000313" key="4">
    <source>
        <dbReference type="Proteomes" id="UP000714275"/>
    </source>
</evidence>